<accession>A0A0E9XVM0</accession>
<feature type="compositionally biased region" description="Low complexity" evidence="1">
    <location>
        <begin position="9"/>
        <end position="21"/>
    </location>
</feature>
<name>A0A0E9XVM0_ANGAN</name>
<dbReference type="EMBL" id="GBXM01002116">
    <property type="protein sequence ID" value="JAI06462.1"/>
    <property type="molecule type" value="Transcribed_RNA"/>
</dbReference>
<reference evidence="2" key="1">
    <citation type="submission" date="2014-11" db="EMBL/GenBank/DDBJ databases">
        <authorList>
            <person name="Amaro Gonzalez C."/>
        </authorList>
    </citation>
    <scope>NUCLEOTIDE SEQUENCE</scope>
</reference>
<feature type="compositionally biased region" description="Polar residues" evidence="1">
    <location>
        <begin position="22"/>
        <end position="31"/>
    </location>
</feature>
<evidence type="ECO:0000256" key="1">
    <source>
        <dbReference type="SAM" id="MobiDB-lite"/>
    </source>
</evidence>
<feature type="region of interest" description="Disordered" evidence="1">
    <location>
        <begin position="1"/>
        <end position="31"/>
    </location>
</feature>
<reference evidence="2" key="2">
    <citation type="journal article" date="2015" name="Fish Shellfish Immunol.">
        <title>Early steps in the European eel (Anguilla anguilla)-Vibrio vulnificus interaction in the gills: Role of the RtxA13 toxin.</title>
        <authorList>
            <person name="Callol A."/>
            <person name="Pajuelo D."/>
            <person name="Ebbesson L."/>
            <person name="Teles M."/>
            <person name="MacKenzie S."/>
            <person name="Amaro C."/>
        </authorList>
    </citation>
    <scope>NUCLEOTIDE SEQUENCE</scope>
</reference>
<evidence type="ECO:0000313" key="2">
    <source>
        <dbReference type="EMBL" id="JAI06462.1"/>
    </source>
</evidence>
<proteinExistence type="predicted"/>
<protein>
    <submittedName>
        <fullName evidence="2">Uncharacterized protein</fullName>
    </submittedName>
</protein>
<organism evidence="2">
    <name type="scientific">Anguilla anguilla</name>
    <name type="common">European freshwater eel</name>
    <name type="synonym">Muraena anguilla</name>
    <dbReference type="NCBI Taxonomy" id="7936"/>
    <lineage>
        <taxon>Eukaryota</taxon>
        <taxon>Metazoa</taxon>
        <taxon>Chordata</taxon>
        <taxon>Craniata</taxon>
        <taxon>Vertebrata</taxon>
        <taxon>Euteleostomi</taxon>
        <taxon>Actinopterygii</taxon>
        <taxon>Neopterygii</taxon>
        <taxon>Teleostei</taxon>
        <taxon>Anguilliformes</taxon>
        <taxon>Anguillidae</taxon>
        <taxon>Anguilla</taxon>
    </lineage>
</organism>
<dbReference type="AlphaFoldDB" id="A0A0E9XVM0"/>
<sequence>MANIRTRTRTSTTTTELMTATSAPSPDSQLMSSLLSRARCVTEQV</sequence>